<comment type="caution">
    <text evidence="3">The sequence shown here is derived from an EMBL/GenBank/DDBJ whole genome shotgun (WGS) entry which is preliminary data.</text>
</comment>
<feature type="chain" id="PRO_5035193343" description="PEP-CTERM sorting domain-containing protein" evidence="2">
    <location>
        <begin position="20"/>
        <end position="241"/>
    </location>
</feature>
<evidence type="ECO:0000313" key="3">
    <source>
        <dbReference type="EMBL" id="MBC3765964.1"/>
    </source>
</evidence>
<keyword evidence="1" id="KW-1133">Transmembrane helix</keyword>
<keyword evidence="1" id="KW-0472">Membrane</keyword>
<protein>
    <recommendedName>
        <fullName evidence="5">PEP-CTERM sorting domain-containing protein</fullName>
    </recommendedName>
</protein>
<evidence type="ECO:0000256" key="1">
    <source>
        <dbReference type="SAM" id="Phobius"/>
    </source>
</evidence>
<dbReference type="Proteomes" id="UP000601768">
    <property type="component" value="Unassembled WGS sequence"/>
</dbReference>
<gene>
    <name evidence="3" type="ORF">H8B19_08745</name>
</gene>
<feature type="signal peptide" evidence="2">
    <location>
        <begin position="1"/>
        <end position="19"/>
    </location>
</feature>
<reference evidence="3" key="2">
    <citation type="submission" date="2020-08" db="EMBL/GenBank/DDBJ databases">
        <authorList>
            <person name="Lai Q."/>
        </authorList>
    </citation>
    <scope>NUCLEOTIDE SEQUENCE</scope>
    <source>
        <strain evidence="3">S27-2</strain>
    </source>
</reference>
<dbReference type="EMBL" id="JACNEP010000006">
    <property type="protein sequence ID" value="MBC3765964.1"/>
    <property type="molecule type" value="Genomic_DNA"/>
</dbReference>
<reference evidence="3" key="1">
    <citation type="journal article" date="2018" name="Int. J. Syst. Evol. Microbiol.">
        <title>Neptunicella marina gen. nov., sp. nov., isolated from surface seawater.</title>
        <authorList>
            <person name="Liu X."/>
            <person name="Lai Q."/>
            <person name="Du Y."/>
            <person name="Zhang X."/>
            <person name="Liu Z."/>
            <person name="Sun F."/>
            <person name="Shao Z."/>
        </authorList>
    </citation>
    <scope>NUCLEOTIDE SEQUENCE</scope>
    <source>
        <strain evidence="3">S27-2</strain>
    </source>
</reference>
<evidence type="ECO:0008006" key="5">
    <source>
        <dbReference type="Google" id="ProtNLM"/>
    </source>
</evidence>
<keyword evidence="4" id="KW-1185">Reference proteome</keyword>
<feature type="transmembrane region" description="Helical" evidence="1">
    <location>
        <begin position="215"/>
        <end position="237"/>
    </location>
</feature>
<evidence type="ECO:0000256" key="2">
    <source>
        <dbReference type="SAM" id="SignalP"/>
    </source>
</evidence>
<keyword evidence="2" id="KW-0732">Signal</keyword>
<name>A0A8J6ITE0_9ALTE</name>
<evidence type="ECO:0000313" key="4">
    <source>
        <dbReference type="Proteomes" id="UP000601768"/>
    </source>
</evidence>
<accession>A0A8J6ITE0</accession>
<proteinExistence type="predicted"/>
<sequence length="241" mass="26162">MLKKLLAIGMLAIATNATAGLTTIEFNDGDSLAGWNTDRSTPSGFEIINDELVLSIDGADSPNPQGVFYDTQGMQLQFGEYVNYLSIDMFIDSDNWLDGFRYAGIWGIGRNSANPSNVAGWPILEYQGAGAVVPANPAGVATWDNLGWGADVSTLFNANAYNNLKLWVTSGSGVQYFLNDTLIYTDTSGDVDYLSGVILNARNYGTSYDVKFDNLTFGAVPEPGLFVLFAFGALMVFRRHR</sequence>
<organism evidence="3 4">
    <name type="scientific">Neptunicella marina</name>
    <dbReference type="NCBI Taxonomy" id="2125989"/>
    <lineage>
        <taxon>Bacteria</taxon>
        <taxon>Pseudomonadati</taxon>
        <taxon>Pseudomonadota</taxon>
        <taxon>Gammaproteobacteria</taxon>
        <taxon>Alteromonadales</taxon>
        <taxon>Alteromonadaceae</taxon>
        <taxon>Neptunicella</taxon>
    </lineage>
</organism>
<dbReference type="AlphaFoldDB" id="A0A8J6ITE0"/>
<keyword evidence="1" id="KW-0812">Transmembrane</keyword>